<name>A0A4C1YEY1_EUMVA</name>
<dbReference type="EMBL" id="BGZK01001178">
    <property type="protein sequence ID" value="GBP73544.1"/>
    <property type="molecule type" value="Genomic_DNA"/>
</dbReference>
<sequence length="139" mass="15535">MNLAYSFKQICQESDIILRAHVLQGYLPVQTPEFCTTLTSPLDLQATDVLEAEVIFANLPEDESSINAQHNAECIMQLMSDDDETGYLDDMRLEPECNLIENALAALEGEIQLDEENQIHTVLGSKTWERSIAPLKIPG</sequence>
<evidence type="ECO:0000313" key="2">
    <source>
        <dbReference type="Proteomes" id="UP000299102"/>
    </source>
</evidence>
<protein>
    <submittedName>
        <fullName evidence="1">Uncharacterized protein</fullName>
    </submittedName>
</protein>
<reference evidence="1 2" key="1">
    <citation type="journal article" date="2019" name="Commun. Biol.">
        <title>The bagworm genome reveals a unique fibroin gene that provides high tensile strength.</title>
        <authorList>
            <person name="Kono N."/>
            <person name="Nakamura H."/>
            <person name="Ohtoshi R."/>
            <person name="Tomita M."/>
            <person name="Numata K."/>
            <person name="Arakawa K."/>
        </authorList>
    </citation>
    <scope>NUCLEOTIDE SEQUENCE [LARGE SCALE GENOMIC DNA]</scope>
</reference>
<comment type="caution">
    <text evidence="1">The sequence shown here is derived from an EMBL/GenBank/DDBJ whole genome shotgun (WGS) entry which is preliminary data.</text>
</comment>
<gene>
    <name evidence="1" type="ORF">EVAR_99138_1</name>
</gene>
<keyword evidence="2" id="KW-1185">Reference proteome</keyword>
<proteinExistence type="predicted"/>
<organism evidence="1 2">
    <name type="scientific">Eumeta variegata</name>
    <name type="common">Bagworm moth</name>
    <name type="synonym">Eumeta japonica</name>
    <dbReference type="NCBI Taxonomy" id="151549"/>
    <lineage>
        <taxon>Eukaryota</taxon>
        <taxon>Metazoa</taxon>
        <taxon>Ecdysozoa</taxon>
        <taxon>Arthropoda</taxon>
        <taxon>Hexapoda</taxon>
        <taxon>Insecta</taxon>
        <taxon>Pterygota</taxon>
        <taxon>Neoptera</taxon>
        <taxon>Endopterygota</taxon>
        <taxon>Lepidoptera</taxon>
        <taxon>Glossata</taxon>
        <taxon>Ditrysia</taxon>
        <taxon>Tineoidea</taxon>
        <taxon>Psychidae</taxon>
        <taxon>Oiketicinae</taxon>
        <taxon>Eumeta</taxon>
    </lineage>
</organism>
<dbReference type="Proteomes" id="UP000299102">
    <property type="component" value="Unassembled WGS sequence"/>
</dbReference>
<dbReference type="AlphaFoldDB" id="A0A4C1YEY1"/>
<evidence type="ECO:0000313" key="1">
    <source>
        <dbReference type="EMBL" id="GBP73544.1"/>
    </source>
</evidence>
<dbReference type="OrthoDB" id="40579at2759"/>
<accession>A0A4C1YEY1</accession>